<keyword evidence="1" id="KW-0812">Transmembrane</keyword>
<dbReference type="AlphaFoldDB" id="A0A2I2FEB2"/>
<keyword evidence="3" id="KW-1185">Reference proteome</keyword>
<evidence type="ECO:0000313" key="2">
    <source>
        <dbReference type="EMBL" id="PLB38966.1"/>
    </source>
</evidence>
<evidence type="ECO:0000256" key="1">
    <source>
        <dbReference type="SAM" id="Phobius"/>
    </source>
</evidence>
<accession>A0A2I2FEB2</accession>
<protein>
    <submittedName>
        <fullName evidence="2">Uncharacterized protein</fullName>
    </submittedName>
</protein>
<evidence type="ECO:0000313" key="3">
    <source>
        <dbReference type="Proteomes" id="UP000234585"/>
    </source>
</evidence>
<sequence length="107" mass="12141">MYFIHGAVQCSTACMQPTCRYVGRNRWGQQFLFFLSFIDLLVDILVSPGSFCLSIRLSVGMMSVDVGGQPRAVRKNDPSYLSSFPSLLHWVVATSYWLRQQTVKDRG</sequence>
<dbReference type="RefSeq" id="XP_024672978.1">
    <property type="nucleotide sequence ID" value="XM_024812223.1"/>
</dbReference>
<proteinExistence type="predicted"/>
<keyword evidence="1" id="KW-1133">Transmembrane helix</keyword>
<dbReference type="Proteomes" id="UP000234585">
    <property type="component" value="Unassembled WGS sequence"/>
</dbReference>
<reference evidence="2 3" key="1">
    <citation type="submission" date="2017-12" db="EMBL/GenBank/DDBJ databases">
        <authorList>
            <consortium name="DOE Joint Genome Institute"/>
            <person name="Haridas S."/>
            <person name="Kjaerbolling I."/>
            <person name="Vesth T.C."/>
            <person name="Frisvad J.C."/>
            <person name="Nybo J.L."/>
            <person name="Theobald S."/>
            <person name="Kuo A."/>
            <person name="Bowyer P."/>
            <person name="Matsuda Y."/>
            <person name="Mondo S."/>
            <person name="Lyhne E.K."/>
            <person name="Kogle M.E."/>
            <person name="Clum A."/>
            <person name="Lipzen A."/>
            <person name="Salamov A."/>
            <person name="Ngan C.Y."/>
            <person name="Daum C."/>
            <person name="Chiniquy J."/>
            <person name="Barry K."/>
            <person name="LaButti K."/>
            <person name="Simmons B.A."/>
            <person name="Magnuson J.K."/>
            <person name="Mortensen U.H."/>
            <person name="Larsen T.O."/>
            <person name="Grigoriev I.V."/>
            <person name="Baker S.E."/>
            <person name="Andersen M.R."/>
            <person name="Nordberg H.P."/>
            <person name="Cantor M.N."/>
            <person name="Hua S.X."/>
        </authorList>
    </citation>
    <scope>NUCLEOTIDE SEQUENCE [LARGE SCALE GENOMIC DNA]</scope>
    <source>
        <strain evidence="2 3">CBS 102.13</strain>
    </source>
</reference>
<keyword evidence="1" id="KW-0472">Membrane</keyword>
<feature type="transmembrane region" description="Helical" evidence="1">
    <location>
        <begin position="31"/>
        <end position="59"/>
    </location>
</feature>
<dbReference type="EMBL" id="KZ559132">
    <property type="protein sequence ID" value="PLB38966.1"/>
    <property type="molecule type" value="Genomic_DNA"/>
</dbReference>
<gene>
    <name evidence="2" type="ORF">BDW47DRAFT_104017</name>
</gene>
<name>A0A2I2FEB2_ASPCN</name>
<dbReference type="GeneID" id="36519383"/>
<organism evidence="2 3">
    <name type="scientific">Aspergillus candidus</name>
    <dbReference type="NCBI Taxonomy" id="41067"/>
    <lineage>
        <taxon>Eukaryota</taxon>
        <taxon>Fungi</taxon>
        <taxon>Dikarya</taxon>
        <taxon>Ascomycota</taxon>
        <taxon>Pezizomycotina</taxon>
        <taxon>Eurotiomycetes</taxon>
        <taxon>Eurotiomycetidae</taxon>
        <taxon>Eurotiales</taxon>
        <taxon>Aspergillaceae</taxon>
        <taxon>Aspergillus</taxon>
        <taxon>Aspergillus subgen. Circumdati</taxon>
    </lineage>
</organism>